<feature type="region of interest" description="Disordered" evidence="2">
    <location>
        <begin position="79"/>
        <end position="102"/>
    </location>
</feature>
<keyword evidence="5" id="KW-1185">Reference proteome</keyword>
<dbReference type="AlphaFoldDB" id="A0A087TIC7"/>
<comment type="similarity">
    <text evidence="1">Belongs to the SDO1/SBDS family.</text>
</comment>
<dbReference type="Pfam" id="PF09377">
    <property type="entry name" value="SBDS_domain_II"/>
    <property type="match status" value="1"/>
</dbReference>
<gene>
    <name evidence="4" type="ORF">X975_25691</name>
</gene>
<dbReference type="STRING" id="407821.A0A087TIC7"/>
<dbReference type="PANTHER" id="PTHR10927">
    <property type="entry name" value="RIBOSOME MATURATION PROTEIN SBDS"/>
    <property type="match status" value="1"/>
</dbReference>
<dbReference type="Proteomes" id="UP000054359">
    <property type="component" value="Unassembled WGS sequence"/>
</dbReference>
<evidence type="ECO:0000259" key="3">
    <source>
        <dbReference type="Pfam" id="PF09377"/>
    </source>
</evidence>
<feature type="compositionally biased region" description="Polar residues" evidence="2">
    <location>
        <begin position="83"/>
        <end position="93"/>
    </location>
</feature>
<evidence type="ECO:0000313" key="5">
    <source>
        <dbReference type="Proteomes" id="UP000054359"/>
    </source>
</evidence>
<feature type="non-terminal residue" evidence="4">
    <location>
        <position position="118"/>
    </location>
</feature>
<dbReference type="SUPFAM" id="SSF109728">
    <property type="entry name" value="Hypothetical protein AF0491, middle domain"/>
    <property type="match status" value="1"/>
</dbReference>
<evidence type="ECO:0000313" key="4">
    <source>
        <dbReference type="EMBL" id="KFM64866.1"/>
    </source>
</evidence>
<accession>A0A087TIC7</accession>
<dbReference type="EMBL" id="KK115345">
    <property type="protein sequence ID" value="KFM64866.1"/>
    <property type="molecule type" value="Genomic_DNA"/>
</dbReference>
<protein>
    <submittedName>
        <fullName evidence="4">Ribosome maturation protein SBDS</fullName>
    </submittedName>
</protein>
<proteinExistence type="inferred from homology"/>
<feature type="domain" description="Ribosome maturation protein SDO1/SBDS central" evidence="3">
    <location>
        <begin position="46"/>
        <end position="90"/>
    </location>
</feature>
<dbReference type="InterPro" id="IPR018978">
    <property type="entry name" value="SDO1/SBDS_central"/>
</dbReference>
<sequence length="118" mass="13344">MPLVIDTALSTGGSSIDGQSDFQILSKGELQISEKERHVQLESMFKDVATIVADKCINPDTKRPYPVSIIEKSMKEVHISLKPNKNSKQQDTTPMRKPDRHRNIICIIHSQKERSMSL</sequence>
<dbReference type="PANTHER" id="PTHR10927:SF1">
    <property type="entry name" value="RIBOSOME MATURATION PROTEIN SBDS"/>
    <property type="match status" value="1"/>
</dbReference>
<organism evidence="4 5">
    <name type="scientific">Stegodyphus mimosarum</name>
    <name type="common">African social velvet spider</name>
    <dbReference type="NCBI Taxonomy" id="407821"/>
    <lineage>
        <taxon>Eukaryota</taxon>
        <taxon>Metazoa</taxon>
        <taxon>Ecdysozoa</taxon>
        <taxon>Arthropoda</taxon>
        <taxon>Chelicerata</taxon>
        <taxon>Arachnida</taxon>
        <taxon>Araneae</taxon>
        <taxon>Araneomorphae</taxon>
        <taxon>Entelegynae</taxon>
        <taxon>Eresoidea</taxon>
        <taxon>Eresidae</taxon>
        <taxon>Stegodyphus</taxon>
    </lineage>
</organism>
<evidence type="ECO:0000256" key="2">
    <source>
        <dbReference type="SAM" id="MobiDB-lite"/>
    </source>
</evidence>
<dbReference type="InterPro" id="IPR037188">
    <property type="entry name" value="Sdo1/SBDS_central_sf"/>
</dbReference>
<dbReference type="OrthoDB" id="10253092at2759"/>
<dbReference type="Gene3D" id="1.10.10.900">
    <property type="entry name" value="SBDS protein C-terminal domain, subdomain 1"/>
    <property type="match status" value="1"/>
</dbReference>
<reference evidence="4 5" key="1">
    <citation type="submission" date="2013-11" db="EMBL/GenBank/DDBJ databases">
        <title>Genome sequencing of Stegodyphus mimosarum.</title>
        <authorList>
            <person name="Bechsgaard J."/>
        </authorList>
    </citation>
    <scope>NUCLEOTIDE SEQUENCE [LARGE SCALE GENOMIC DNA]</scope>
</reference>
<dbReference type="GO" id="GO:0042254">
    <property type="term" value="P:ribosome biogenesis"/>
    <property type="evidence" value="ECO:0007669"/>
    <property type="project" value="InterPro"/>
</dbReference>
<name>A0A087TIC7_STEMI</name>
<evidence type="ECO:0000256" key="1">
    <source>
        <dbReference type="ARBA" id="ARBA00007433"/>
    </source>
</evidence>
<dbReference type="InterPro" id="IPR039100">
    <property type="entry name" value="Sdo1/SBDS-like"/>
</dbReference>